<sequence length="162" mass="17396">MSLRAKQPSAAAKWTSLGSGFGGLSACVSASLLPNSVNSRISGRRSLTRPNQLWQTDFTELKVVGRGWLYLSTILDDHSRHIIAWRSFKAMRAGDMTAIPEDAPAASGYDSAVVADRPRLLTENGSSYIPGDLAVWLETEGIDHVRGAPSIRRAKARSSAGA</sequence>
<evidence type="ECO:0000313" key="3">
    <source>
        <dbReference type="Proteomes" id="UP000246132"/>
    </source>
</evidence>
<feature type="domain" description="Integrase catalytic" evidence="1">
    <location>
        <begin position="46"/>
        <end position="162"/>
    </location>
</feature>
<dbReference type="Pfam" id="PF00665">
    <property type="entry name" value="rve"/>
    <property type="match status" value="1"/>
</dbReference>
<comment type="caution">
    <text evidence="2">The sequence shown here is derived from an EMBL/GenBank/DDBJ whole genome shotgun (WGS) entry which is preliminary data.</text>
</comment>
<dbReference type="InterPro" id="IPR001584">
    <property type="entry name" value="Integrase_cat-core"/>
</dbReference>
<reference evidence="2 3" key="1">
    <citation type="journal article" date="2018" name="Int. J. Syst. Bacteriol.">
        <title>Oceaniradius stylonemae gen. nov., sp. nov., isolated from a red alga, Stylonema cornu-cervi.</title>
        <authorList>
            <person name="Jeong S."/>
        </authorList>
    </citation>
    <scope>NUCLEOTIDE SEQUENCE [LARGE SCALE GENOMIC DNA]</scope>
    <source>
        <strain evidence="2 3">StC1</strain>
    </source>
</reference>
<dbReference type="InterPro" id="IPR012337">
    <property type="entry name" value="RNaseH-like_sf"/>
</dbReference>
<dbReference type="SUPFAM" id="SSF53098">
    <property type="entry name" value="Ribonuclease H-like"/>
    <property type="match status" value="1"/>
</dbReference>
<accession>A0A3A8AFV1</accession>
<evidence type="ECO:0000259" key="1">
    <source>
        <dbReference type="PROSITE" id="PS50994"/>
    </source>
</evidence>
<dbReference type="Gene3D" id="3.30.420.10">
    <property type="entry name" value="Ribonuclease H-like superfamily/Ribonuclease H"/>
    <property type="match status" value="1"/>
</dbReference>
<dbReference type="EMBL" id="QFWV02000004">
    <property type="protein sequence ID" value="RKF07959.1"/>
    <property type="molecule type" value="Genomic_DNA"/>
</dbReference>
<dbReference type="GO" id="GO:0015074">
    <property type="term" value="P:DNA integration"/>
    <property type="evidence" value="ECO:0007669"/>
    <property type="project" value="InterPro"/>
</dbReference>
<keyword evidence="3" id="KW-1185">Reference proteome</keyword>
<dbReference type="InterPro" id="IPR036397">
    <property type="entry name" value="RNaseH_sf"/>
</dbReference>
<organism evidence="2 3">
    <name type="scientific">Oceaniradius stylonematis</name>
    <dbReference type="NCBI Taxonomy" id="2184161"/>
    <lineage>
        <taxon>Bacteria</taxon>
        <taxon>Pseudomonadati</taxon>
        <taxon>Pseudomonadota</taxon>
        <taxon>Alphaproteobacteria</taxon>
        <taxon>Hyphomicrobiales</taxon>
        <taxon>Ahrensiaceae</taxon>
        <taxon>Oceaniradius</taxon>
    </lineage>
</organism>
<dbReference type="PROSITE" id="PS50994">
    <property type="entry name" value="INTEGRASE"/>
    <property type="match status" value="1"/>
</dbReference>
<dbReference type="Proteomes" id="UP000246132">
    <property type="component" value="Unassembled WGS sequence"/>
</dbReference>
<dbReference type="GO" id="GO:0003676">
    <property type="term" value="F:nucleic acid binding"/>
    <property type="evidence" value="ECO:0007669"/>
    <property type="project" value="InterPro"/>
</dbReference>
<dbReference type="AlphaFoldDB" id="A0A3A8AFV1"/>
<proteinExistence type="predicted"/>
<evidence type="ECO:0000313" key="2">
    <source>
        <dbReference type="EMBL" id="RKF07959.1"/>
    </source>
</evidence>
<protein>
    <submittedName>
        <fullName evidence="2">Transposase</fullName>
    </submittedName>
</protein>
<gene>
    <name evidence="2" type="ORF">DEM25_007950</name>
</gene>
<name>A0A3A8AFV1_9HYPH</name>
<dbReference type="PROSITE" id="PS51257">
    <property type="entry name" value="PROKAR_LIPOPROTEIN"/>
    <property type="match status" value="1"/>
</dbReference>